<keyword evidence="5" id="KW-0539">Nucleus</keyword>
<dbReference type="Gene3D" id="3.30.730.10">
    <property type="entry name" value="AP2/ERF domain"/>
    <property type="match status" value="1"/>
</dbReference>
<dbReference type="Proteomes" id="UP001327560">
    <property type="component" value="Chromosome 1"/>
</dbReference>
<dbReference type="PANTHER" id="PTHR31190">
    <property type="entry name" value="DNA-BINDING DOMAIN"/>
    <property type="match status" value="1"/>
</dbReference>
<keyword evidence="8" id="KW-1185">Reference proteome</keyword>
<dbReference type="InterPro" id="IPR001471">
    <property type="entry name" value="AP2/ERF_dom"/>
</dbReference>
<dbReference type="SUPFAM" id="SSF54171">
    <property type="entry name" value="DNA-binding domain"/>
    <property type="match status" value="1"/>
</dbReference>
<dbReference type="GO" id="GO:0003677">
    <property type="term" value="F:DNA binding"/>
    <property type="evidence" value="ECO:0007669"/>
    <property type="project" value="UniProtKB-KW"/>
</dbReference>
<dbReference type="SMART" id="SM00380">
    <property type="entry name" value="AP2"/>
    <property type="match status" value="1"/>
</dbReference>
<dbReference type="PRINTS" id="PR00367">
    <property type="entry name" value="ETHRSPELEMNT"/>
</dbReference>
<dbReference type="CDD" id="cd00018">
    <property type="entry name" value="AP2"/>
    <property type="match status" value="1"/>
</dbReference>
<feature type="domain" description="AP2/ERF" evidence="6">
    <location>
        <begin position="142"/>
        <end position="199"/>
    </location>
</feature>
<dbReference type="EMBL" id="CP136890">
    <property type="protein sequence ID" value="WOK94623.1"/>
    <property type="molecule type" value="Genomic_DNA"/>
</dbReference>
<evidence type="ECO:0000256" key="3">
    <source>
        <dbReference type="ARBA" id="ARBA00023125"/>
    </source>
</evidence>
<dbReference type="GO" id="GO:0003700">
    <property type="term" value="F:DNA-binding transcription factor activity"/>
    <property type="evidence" value="ECO:0007669"/>
    <property type="project" value="InterPro"/>
</dbReference>
<proteinExistence type="predicted"/>
<dbReference type="InterPro" id="IPR044808">
    <property type="entry name" value="ERF_plant"/>
</dbReference>
<protein>
    <recommendedName>
        <fullName evidence="6">AP2/ERF domain-containing protein</fullName>
    </recommendedName>
</protein>
<keyword evidence="2" id="KW-0805">Transcription regulation</keyword>
<evidence type="ECO:0000256" key="1">
    <source>
        <dbReference type="ARBA" id="ARBA00004123"/>
    </source>
</evidence>
<dbReference type="FunFam" id="3.30.730.10:FF:000001">
    <property type="entry name" value="Ethylene-responsive transcription factor 2"/>
    <property type="match status" value="1"/>
</dbReference>
<evidence type="ECO:0000259" key="6">
    <source>
        <dbReference type="PROSITE" id="PS51032"/>
    </source>
</evidence>
<dbReference type="GO" id="GO:0009873">
    <property type="term" value="P:ethylene-activated signaling pathway"/>
    <property type="evidence" value="ECO:0007669"/>
    <property type="project" value="InterPro"/>
</dbReference>
<gene>
    <name evidence="7" type="ORF">Cni_G03328</name>
</gene>
<keyword evidence="4" id="KW-0804">Transcription</keyword>
<evidence type="ECO:0000256" key="2">
    <source>
        <dbReference type="ARBA" id="ARBA00023015"/>
    </source>
</evidence>
<reference evidence="7 8" key="1">
    <citation type="submission" date="2023-10" db="EMBL/GenBank/DDBJ databases">
        <title>Chromosome-scale genome assembly provides insights into flower coloration mechanisms of Canna indica.</title>
        <authorList>
            <person name="Li C."/>
        </authorList>
    </citation>
    <scope>NUCLEOTIDE SEQUENCE [LARGE SCALE GENOMIC DNA]</scope>
    <source>
        <tissue evidence="7">Flower</tissue>
    </source>
</reference>
<evidence type="ECO:0000313" key="8">
    <source>
        <dbReference type="Proteomes" id="UP001327560"/>
    </source>
</evidence>
<dbReference type="PROSITE" id="PS51032">
    <property type="entry name" value="AP2_ERF"/>
    <property type="match status" value="1"/>
</dbReference>
<organism evidence="7 8">
    <name type="scientific">Canna indica</name>
    <name type="common">Indian-shot</name>
    <dbReference type="NCBI Taxonomy" id="4628"/>
    <lineage>
        <taxon>Eukaryota</taxon>
        <taxon>Viridiplantae</taxon>
        <taxon>Streptophyta</taxon>
        <taxon>Embryophyta</taxon>
        <taxon>Tracheophyta</taxon>
        <taxon>Spermatophyta</taxon>
        <taxon>Magnoliopsida</taxon>
        <taxon>Liliopsida</taxon>
        <taxon>Zingiberales</taxon>
        <taxon>Cannaceae</taxon>
        <taxon>Canna</taxon>
    </lineage>
</organism>
<dbReference type="InterPro" id="IPR036955">
    <property type="entry name" value="AP2/ERF_dom_sf"/>
</dbReference>
<dbReference type="Pfam" id="PF00847">
    <property type="entry name" value="AP2"/>
    <property type="match status" value="1"/>
</dbReference>
<dbReference type="GO" id="GO:0005634">
    <property type="term" value="C:nucleus"/>
    <property type="evidence" value="ECO:0007669"/>
    <property type="project" value="UniProtKB-SubCell"/>
</dbReference>
<name>A0AAQ3JQZ8_9LILI</name>
<dbReference type="InterPro" id="IPR016177">
    <property type="entry name" value="DNA-bd_dom_sf"/>
</dbReference>
<sequence>MCHKLADPAAHDDRHVVSSAVEDKNAAAVPVLSRGHLAWETSVMVSALASVASGKQIKVGTAGESMLASPSSSYPSCASSVNSCHAAGTGGGTREQQLPPEFALRYYPAATEHLTQRFLQTIEAQAPTTSMDAPAPAELQRRYRGVRRRPWGKWAAEIRDPQKAARVWLGTFDTAEDAARAYDEAALRFRGSRAKLNFPEHARLRPPSPSASHAVPLPISPPLAATPTAMDAQMSTAMNDYLDYSRLLQGDGECQTFTAPADSTMGDGSFKASTSFPTFSMSSSSSSTSSTTYPLFYDSGAMDHNKKQFPQSSSGFN</sequence>
<evidence type="ECO:0000313" key="7">
    <source>
        <dbReference type="EMBL" id="WOK94623.1"/>
    </source>
</evidence>
<accession>A0AAQ3JQZ8</accession>
<dbReference type="AlphaFoldDB" id="A0AAQ3JQZ8"/>
<evidence type="ECO:0000256" key="5">
    <source>
        <dbReference type="ARBA" id="ARBA00023242"/>
    </source>
</evidence>
<dbReference type="PANTHER" id="PTHR31190:SF473">
    <property type="entry name" value="OS05G0437100 PROTEIN"/>
    <property type="match status" value="1"/>
</dbReference>
<evidence type="ECO:0000256" key="4">
    <source>
        <dbReference type="ARBA" id="ARBA00023163"/>
    </source>
</evidence>
<comment type="subcellular location">
    <subcellularLocation>
        <location evidence="1">Nucleus</location>
    </subcellularLocation>
</comment>
<keyword evidence="3" id="KW-0238">DNA-binding</keyword>